<dbReference type="STRING" id="1503961.SAMN05421736_11610"/>
<reference evidence="3" key="1">
    <citation type="submission" date="2016-10" db="EMBL/GenBank/DDBJ databases">
        <authorList>
            <person name="Varghese N."/>
            <person name="Submissions S."/>
        </authorList>
    </citation>
    <scope>NUCLEOTIDE SEQUENCE [LARGE SCALE GENOMIC DNA]</scope>
    <source>
        <strain evidence="3">SP</strain>
    </source>
</reference>
<dbReference type="InterPro" id="IPR025014">
    <property type="entry name" value="DUF3958"/>
</dbReference>
<name>A0A1H3TSF6_9BACI</name>
<protein>
    <submittedName>
        <fullName evidence="2">Uncharacterized protein</fullName>
    </submittedName>
</protein>
<evidence type="ECO:0000256" key="1">
    <source>
        <dbReference type="SAM" id="Coils"/>
    </source>
</evidence>
<gene>
    <name evidence="2" type="ORF">SAMN05421736_11610</name>
</gene>
<accession>A0A1H3TSF6</accession>
<evidence type="ECO:0000313" key="2">
    <source>
        <dbReference type="EMBL" id="SDZ53164.1"/>
    </source>
</evidence>
<feature type="coiled-coil region" evidence="1">
    <location>
        <begin position="63"/>
        <end position="115"/>
    </location>
</feature>
<evidence type="ECO:0000313" key="3">
    <source>
        <dbReference type="Proteomes" id="UP000198935"/>
    </source>
</evidence>
<dbReference type="AlphaFoldDB" id="A0A1H3TSF6"/>
<dbReference type="EMBL" id="FNPI01000016">
    <property type="protein sequence ID" value="SDZ53164.1"/>
    <property type="molecule type" value="Genomic_DNA"/>
</dbReference>
<keyword evidence="3" id="KW-1185">Reference proteome</keyword>
<sequence length="118" mass="14679">MKKEDERLQIKTQLRQLADEQTENRHAFARYEQDEQTLFEIQQKNRRLFDNLFYSWNKDRQLLNQLEQQHNELFDHQQKLREELENKKDCILQENKRLNNVEDNLYRDLRSLEKEGKS</sequence>
<dbReference type="Pfam" id="PF13125">
    <property type="entry name" value="DUF3958"/>
    <property type="match status" value="1"/>
</dbReference>
<organism evidence="2 3">
    <name type="scientific">Evansella caseinilytica</name>
    <dbReference type="NCBI Taxonomy" id="1503961"/>
    <lineage>
        <taxon>Bacteria</taxon>
        <taxon>Bacillati</taxon>
        <taxon>Bacillota</taxon>
        <taxon>Bacilli</taxon>
        <taxon>Bacillales</taxon>
        <taxon>Bacillaceae</taxon>
        <taxon>Evansella</taxon>
    </lineage>
</organism>
<keyword evidence="1" id="KW-0175">Coiled coil</keyword>
<dbReference type="Proteomes" id="UP000198935">
    <property type="component" value="Unassembled WGS sequence"/>
</dbReference>
<proteinExistence type="predicted"/>